<dbReference type="KEGG" id="gni:GNIT_1757"/>
<reference evidence="1 2" key="1">
    <citation type="journal article" date="2011" name="J. Bacteriol.">
        <title>Complete genome sequence of seawater bacterium Glaciecola nitratireducens FR1064T.</title>
        <authorList>
            <person name="Bian F."/>
            <person name="Qin Q.L."/>
            <person name="Xie B.B."/>
            <person name="Shu Y.L."/>
            <person name="Zhang X.Y."/>
            <person name="Yu Y."/>
            <person name="Chen B."/>
            <person name="Chen X.L."/>
            <person name="Zhou B.C."/>
            <person name="Zhang Y.Z."/>
        </authorList>
    </citation>
    <scope>NUCLEOTIDE SEQUENCE [LARGE SCALE GENOMIC DNA]</scope>
    <source>
        <strain evidence="2">JCM 12485 / KCTC 12276 / FR1064</strain>
    </source>
</reference>
<dbReference type="EMBL" id="CP003060">
    <property type="protein sequence ID" value="AEP29870.1"/>
    <property type="molecule type" value="Genomic_DNA"/>
</dbReference>
<dbReference type="AlphaFoldDB" id="G4QGS5"/>
<dbReference type="eggNOG" id="COG3249">
    <property type="taxonomic scope" value="Bacteria"/>
</dbReference>
<dbReference type="OrthoDB" id="6195299at2"/>
<accession>G4QGS5</accession>
<evidence type="ECO:0000313" key="2">
    <source>
        <dbReference type="Proteomes" id="UP000009282"/>
    </source>
</evidence>
<dbReference type="Pfam" id="PF09839">
    <property type="entry name" value="DUF2066"/>
    <property type="match status" value="1"/>
</dbReference>
<gene>
    <name evidence="1" type="ordered locus">GNIT_1757</name>
</gene>
<protein>
    <recommendedName>
        <fullName evidence="3">DUF2066 domain-containing protein</fullName>
    </recommendedName>
</protein>
<keyword evidence="2" id="KW-1185">Reference proteome</keyword>
<sequence length="377" mass="42329">MQKSAKYLTMASERYKDLLVLNNMFSIFFVFTLCFAVSMHSQAAPIEHLNEGQIIVTDQSSFTQKKAGKSAFQQVIVKLNGDPSVLENVEVKRAATNFEQYLVSSTFVQNGDKLIYQAEFNEQKIVGLLRAENLNVWGKRRPSGLFWLAIEDDVNKSKSLVTQSSSSQYLDLIQQSTYDRGIELLMPIGDLTDSMNVTALDVWGLYSSSIFNKSIRYGTNYVVGARVGIVFDDFSASEKLQLSYFITNGQTIETNEIVGDTISGLITKFVNEYAAYLASVYSIGTSETGMIYSVTLHISNVNTLAKYRKVLDILTSLTVTQKVELKAQSKDVASFTLTSNVPVQRLKTILKLEQNLREPEYQRVDSAVVIDYEWRGN</sequence>
<proteinExistence type="predicted"/>
<name>G4QGS5_GLANF</name>
<dbReference type="Proteomes" id="UP000009282">
    <property type="component" value="Chromosome"/>
</dbReference>
<dbReference type="HOGENOM" id="CLU_041769_1_0_6"/>
<dbReference type="InterPro" id="IPR018642">
    <property type="entry name" value="DUF2066"/>
</dbReference>
<organism evidence="1 2">
    <name type="scientific">Glaciecola nitratireducens (strain JCM 12485 / KCTC 12276 / FR1064)</name>
    <dbReference type="NCBI Taxonomy" id="1085623"/>
    <lineage>
        <taxon>Bacteria</taxon>
        <taxon>Pseudomonadati</taxon>
        <taxon>Pseudomonadota</taxon>
        <taxon>Gammaproteobacteria</taxon>
        <taxon>Alteromonadales</taxon>
        <taxon>Alteromonadaceae</taxon>
        <taxon>Brumicola</taxon>
    </lineage>
</organism>
<dbReference type="STRING" id="1085623.GNIT_1757"/>
<evidence type="ECO:0008006" key="3">
    <source>
        <dbReference type="Google" id="ProtNLM"/>
    </source>
</evidence>
<evidence type="ECO:0000313" key="1">
    <source>
        <dbReference type="EMBL" id="AEP29870.1"/>
    </source>
</evidence>